<organism evidence="3 4">
    <name type="scientific">Sedimentibacter acidaminivorans</name>
    <dbReference type="NCBI Taxonomy" id="913099"/>
    <lineage>
        <taxon>Bacteria</taxon>
        <taxon>Bacillati</taxon>
        <taxon>Bacillota</taxon>
        <taxon>Tissierellia</taxon>
        <taxon>Sedimentibacter</taxon>
    </lineage>
</organism>
<comment type="function">
    <text evidence="1">May bind long-chain fatty acids, such as palmitate, and may play a role in lipid transport or fatty acid metabolism.</text>
</comment>
<proteinExistence type="predicted"/>
<keyword evidence="4" id="KW-1185">Reference proteome</keyword>
<gene>
    <name evidence="3" type="ORF">J2Z76_000589</name>
</gene>
<sequence>MNKIALVTDSTSDLSNEQIKKMNIYMLPLRVIYKDREYVDRVNITPDEVYTNMDKEIPSTSLPSMEDINNLFKRLEKEGYTQIIVICISSGLSGTYNSINLVSKQYPNIDFCVFDSRALTMGSGAIVLECAEMIAAGKSFDEIAEKLPSIKNRIRVYFIVDTLIYLIRGGRIGKVSGTFGELLNIKPVISINDDGIYYTYAKVKGRKQSISKLVDIAKETLDKGKAKIWVMHGGALKEGKALYENISKLPNVIETGFGEIGPVLGVHTGAGTLGIITMTENN</sequence>
<dbReference type="RefSeq" id="WP_209510477.1">
    <property type="nucleotide sequence ID" value="NZ_JAGGKS010000001.1"/>
</dbReference>
<comment type="caution">
    <text evidence="3">The sequence shown here is derived from an EMBL/GenBank/DDBJ whole genome shotgun (WGS) entry which is preliminary data.</text>
</comment>
<accession>A0ABS4GAN5</accession>
<dbReference type="NCBIfam" id="TIGR00762">
    <property type="entry name" value="DegV"/>
    <property type="match status" value="1"/>
</dbReference>
<dbReference type="SUPFAM" id="SSF82549">
    <property type="entry name" value="DAK1/DegV-like"/>
    <property type="match status" value="1"/>
</dbReference>
<dbReference type="Gene3D" id="3.30.1180.10">
    <property type="match status" value="1"/>
</dbReference>
<dbReference type="Proteomes" id="UP001519342">
    <property type="component" value="Unassembled WGS sequence"/>
</dbReference>
<dbReference type="Pfam" id="PF02645">
    <property type="entry name" value="DegV"/>
    <property type="match status" value="1"/>
</dbReference>
<dbReference type="InterPro" id="IPR050270">
    <property type="entry name" value="DegV_domain_contain"/>
</dbReference>
<name>A0ABS4GAN5_9FIRM</name>
<reference evidence="3 4" key="1">
    <citation type="submission" date="2021-03" db="EMBL/GenBank/DDBJ databases">
        <title>Genomic Encyclopedia of Type Strains, Phase IV (KMG-IV): sequencing the most valuable type-strain genomes for metagenomic binning, comparative biology and taxonomic classification.</title>
        <authorList>
            <person name="Goeker M."/>
        </authorList>
    </citation>
    <scope>NUCLEOTIDE SEQUENCE [LARGE SCALE GENOMIC DNA]</scope>
    <source>
        <strain evidence="3 4">DSM 24004</strain>
    </source>
</reference>
<dbReference type="PANTHER" id="PTHR33434">
    <property type="entry name" value="DEGV DOMAIN-CONTAINING PROTEIN DR_1986-RELATED"/>
    <property type="match status" value="1"/>
</dbReference>
<dbReference type="PROSITE" id="PS51482">
    <property type="entry name" value="DEGV"/>
    <property type="match status" value="1"/>
</dbReference>
<evidence type="ECO:0000256" key="2">
    <source>
        <dbReference type="ARBA" id="ARBA00023121"/>
    </source>
</evidence>
<protein>
    <submittedName>
        <fullName evidence="3">DegV family protein with EDD domain</fullName>
    </submittedName>
</protein>
<dbReference type="EMBL" id="JAGGKS010000001">
    <property type="protein sequence ID" value="MBP1924736.1"/>
    <property type="molecule type" value="Genomic_DNA"/>
</dbReference>
<evidence type="ECO:0000313" key="3">
    <source>
        <dbReference type="EMBL" id="MBP1924736.1"/>
    </source>
</evidence>
<dbReference type="Gene3D" id="3.40.50.10170">
    <property type="match status" value="1"/>
</dbReference>
<dbReference type="InterPro" id="IPR043168">
    <property type="entry name" value="DegV_C"/>
</dbReference>
<evidence type="ECO:0000256" key="1">
    <source>
        <dbReference type="ARBA" id="ARBA00003238"/>
    </source>
</evidence>
<dbReference type="InterPro" id="IPR003797">
    <property type="entry name" value="DegV"/>
</dbReference>
<keyword evidence="2" id="KW-0446">Lipid-binding</keyword>
<evidence type="ECO:0000313" key="4">
    <source>
        <dbReference type="Proteomes" id="UP001519342"/>
    </source>
</evidence>
<dbReference type="PANTHER" id="PTHR33434:SF3">
    <property type="entry name" value="DEGV DOMAIN-CONTAINING PROTEIN YITS"/>
    <property type="match status" value="1"/>
</dbReference>